<dbReference type="InterPro" id="IPR001789">
    <property type="entry name" value="Sig_transdc_resp-reg_receiver"/>
</dbReference>
<comment type="caution">
    <text evidence="5">The sequence shown here is derived from an EMBL/GenBank/DDBJ whole genome shotgun (WGS) entry which is preliminary data.</text>
</comment>
<dbReference type="EMBL" id="JACOPL010000028">
    <property type="protein sequence ID" value="MBC5726759.1"/>
    <property type="molecule type" value="Genomic_DNA"/>
</dbReference>
<dbReference type="PANTHER" id="PTHR37299:SF1">
    <property type="entry name" value="STAGE 0 SPORULATION PROTEIN A HOMOLOG"/>
    <property type="match status" value="1"/>
</dbReference>
<dbReference type="SUPFAM" id="SSF52172">
    <property type="entry name" value="CheY-like"/>
    <property type="match status" value="1"/>
</dbReference>
<organism evidence="5 6">
    <name type="scientific">Agathobaculum faecis</name>
    <dbReference type="NCBI Taxonomy" id="2763013"/>
    <lineage>
        <taxon>Bacteria</taxon>
        <taxon>Bacillati</taxon>
        <taxon>Bacillota</taxon>
        <taxon>Clostridia</taxon>
        <taxon>Eubacteriales</taxon>
        <taxon>Butyricicoccaceae</taxon>
        <taxon>Agathobaculum</taxon>
    </lineage>
</organism>
<dbReference type="InterPro" id="IPR007492">
    <property type="entry name" value="LytTR_DNA-bd_dom"/>
</dbReference>
<dbReference type="InterPro" id="IPR011006">
    <property type="entry name" value="CheY-like_superfamily"/>
</dbReference>
<evidence type="ECO:0000313" key="6">
    <source>
        <dbReference type="Proteomes" id="UP000606499"/>
    </source>
</evidence>
<protein>
    <recommendedName>
        <fullName evidence="1">Stage 0 sporulation protein A homolog</fullName>
    </recommendedName>
</protein>
<dbReference type="RefSeq" id="WP_054328437.1">
    <property type="nucleotide sequence ID" value="NZ_JACOPL010000028.1"/>
</dbReference>
<feature type="modified residue" description="4-aspartylphosphate" evidence="3">
    <location>
        <position position="59"/>
    </location>
</feature>
<evidence type="ECO:0000259" key="4">
    <source>
        <dbReference type="PROSITE" id="PS50110"/>
    </source>
</evidence>
<dbReference type="Gene3D" id="2.40.50.1020">
    <property type="entry name" value="LytTr DNA-binding domain"/>
    <property type="match status" value="1"/>
</dbReference>
<dbReference type="Proteomes" id="UP000606499">
    <property type="component" value="Unassembled WGS sequence"/>
</dbReference>
<dbReference type="GO" id="GO:0000156">
    <property type="term" value="F:phosphorelay response regulator activity"/>
    <property type="evidence" value="ECO:0007669"/>
    <property type="project" value="InterPro"/>
</dbReference>
<keyword evidence="3" id="KW-0597">Phosphoprotein</keyword>
<dbReference type="AlphaFoldDB" id="A0A923LX22"/>
<dbReference type="SMART" id="SM00448">
    <property type="entry name" value="REC"/>
    <property type="match status" value="1"/>
</dbReference>
<dbReference type="Gene3D" id="3.40.50.2300">
    <property type="match status" value="1"/>
</dbReference>
<evidence type="ECO:0000256" key="2">
    <source>
        <dbReference type="ARBA" id="ARBA00024867"/>
    </source>
</evidence>
<dbReference type="Pfam" id="PF04397">
    <property type="entry name" value="LytTR"/>
    <property type="match status" value="1"/>
</dbReference>
<evidence type="ECO:0000256" key="3">
    <source>
        <dbReference type="PROSITE-ProRule" id="PRU00169"/>
    </source>
</evidence>
<keyword evidence="6" id="KW-1185">Reference proteome</keyword>
<name>A0A923LX22_9FIRM</name>
<evidence type="ECO:0000313" key="5">
    <source>
        <dbReference type="EMBL" id="MBC5726759.1"/>
    </source>
</evidence>
<dbReference type="PANTHER" id="PTHR37299">
    <property type="entry name" value="TRANSCRIPTIONAL REGULATOR-RELATED"/>
    <property type="match status" value="1"/>
</dbReference>
<comment type="function">
    <text evidence="2">May play the central regulatory role in sporulation. It may be an element of the effector pathway responsible for the activation of sporulation genes in response to nutritional stress. Spo0A may act in concert with spo0H (a sigma factor) to control the expression of some genes that are critical to the sporulation process.</text>
</comment>
<dbReference type="PROSITE" id="PS50110">
    <property type="entry name" value="RESPONSE_REGULATORY"/>
    <property type="match status" value="1"/>
</dbReference>
<accession>A0A923LX22</accession>
<dbReference type="Pfam" id="PF00072">
    <property type="entry name" value="Response_reg"/>
    <property type="match status" value="1"/>
</dbReference>
<evidence type="ECO:0000256" key="1">
    <source>
        <dbReference type="ARBA" id="ARBA00018672"/>
    </source>
</evidence>
<sequence>MNVAICDDSLSERRTIQEWITDYLGERPQLAGQLFLFENGKALLDAVKKRGGFDLYLLDVIMPEMNGIQSGLKLRELGAGGEIIYLTSSKDYAVDSYYTNAFFYLLKPVERKVLFSVLDKAAEKLNRRRREKIVIKTSEGQRCILLDQILLAERKGHSVQYYCTEETVNSLTFQSTFREVMTPLLADRRFYLCGVSLVCNLQRISAITGQNVVLDNGISFTVPRRGAAALKAAWGGYWLTEGER</sequence>
<dbReference type="GO" id="GO:0003677">
    <property type="term" value="F:DNA binding"/>
    <property type="evidence" value="ECO:0007669"/>
    <property type="project" value="InterPro"/>
</dbReference>
<gene>
    <name evidence="5" type="ORF">H8S45_15020</name>
</gene>
<proteinExistence type="predicted"/>
<dbReference type="InterPro" id="IPR046947">
    <property type="entry name" value="LytR-like"/>
</dbReference>
<reference evidence="5" key="1">
    <citation type="submission" date="2020-08" db="EMBL/GenBank/DDBJ databases">
        <title>Genome public.</title>
        <authorList>
            <person name="Liu C."/>
            <person name="Sun Q."/>
        </authorList>
    </citation>
    <scope>NUCLEOTIDE SEQUENCE</scope>
    <source>
        <strain evidence="5">NSJ-28</strain>
    </source>
</reference>
<feature type="domain" description="Response regulatory" evidence="4">
    <location>
        <begin position="2"/>
        <end position="122"/>
    </location>
</feature>